<dbReference type="GO" id="GO:0031388">
    <property type="term" value="P:organic acid phosphorylation"/>
    <property type="evidence" value="ECO:0007669"/>
    <property type="project" value="UniProtKB-UniRule"/>
</dbReference>
<name>A0A5N0DXL1_9NOCA</name>
<dbReference type="PIRSF" id="PIRSF006078">
    <property type="entry name" value="GlxK"/>
    <property type="match status" value="1"/>
</dbReference>
<dbReference type="PANTHER" id="PTHR21599:SF0">
    <property type="entry name" value="GLYCERATE KINASE"/>
    <property type="match status" value="1"/>
</dbReference>
<comment type="caution">
    <text evidence="5">The sequence shown here is derived from an EMBL/GenBank/DDBJ whole genome shotgun (WGS) entry which is preliminary data.</text>
</comment>
<dbReference type="EMBL" id="VXLC01000036">
    <property type="protein sequence ID" value="KAA8880301.1"/>
    <property type="molecule type" value="Genomic_DNA"/>
</dbReference>
<sequence length="394" mass="40173">MRALVAPDKFKGSLTAAEVARWLAVGLADAGVAVRQLPLADGGDGSVDAAVAAGFSGRSCTVASALGTPRRATLAVRGDTVVVEVANTCGLVTLPGGRRQPLHASSLGLGQAIRQALRLNPRQVVLALGGSASTDGGMGLLTALGFRFFDAAGRVLPPSGRALLEIAAIDTAAAVRLPPIDLLVAGDVTNPLTGFEGAAAVYGPQKGADPATVCLLDRGLRHLVDMLSRDGFPEADRLAAMPGAGSAGGIGFAALLLGARMASGAEFFLDLLDFDRHCAEADLVITGEGSLDAQTEHGKLPAVVARRAGPVPVVAVAGRTEVAGNHRGRNGFADVYALTDYTDRDTAGDPALTAELLVRIGGEIGRSRLLESIGVRQVESLPETVSSVNSAGRR</sequence>
<dbReference type="GO" id="GO:0008887">
    <property type="term" value="F:glycerate kinase activity"/>
    <property type="evidence" value="ECO:0007669"/>
    <property type="project" value="UniProtKB-UniRule"/>
</dbReference>
<evidence type="ECO:0000256" key="4">
    <source>
        <dbReference type="PIRNR" id="PIRNR006078"/>
    </source>
</evidence>
<dbReference type="InterPro" id="IPR004381">
    <property type="entry name" value="Glycerate_kinase"/>
</dbReference>
<organism evidence="5 6">
    <name type="scientific">Nocardia colli</name>
    <dbReference type="NCBI Taxonomy" id="2545717"/>
    <lineage>
        <taxon>Bacteria</taxon>
        <taxon>Bacillati</taxon>
        <taxon>Actinomycetota</taxon>
        <taxon>Actinomycetes</taxon>
        <taxon>Mycobacteriales</taxon>
        <taxon>Nocardiaceae</taxon>
        <taxon>Nocardia</taxon>
    </lineage>
</organism>
<dbReference type="Gene3D" id="3.40.50.10350">
    <property type="entry name" value="Glycerate kinase, domain 1"/>
    <property type="match status" value="1"/>
</dbReference>
<dbReference type="InterPro" id="IPR036129">
    <property type="entry name" value="Glycerate_kinase_sf"/>
</dbReference>
<dbReference type="OrthoDB" id="9774290at2"/>
<dbReference type="AlphaFoldDB" id="A0A5N0DXL1"/>
<keyword evidence="2 4" id="KW-0808">Transferase</keyword>
<comment type="similarity">
    <text evidence="1 4">Belongs to the glycerate kinase type-1 family.</text>
</comment>
<evidence type="ECO:0000256" key="2">
    <source>
        <dbReference type="ARBA" id="ARBA00022679"/>
    </source>
</evidence>
<dbReference type="SUPFAM" id="SSF110738">
    <property type="entry name" value="Glycerate kinase I"/>
    <property type="match status" value="1"/>
</dbReference>
<proteinExistence type="inferred from homology"/>
<keyword evidence="3 4" id="KW-0418">Kinase</keyword>
<dbReference type="PANTHER" id="PTHR21599">
    <property type="entry name" value="GLYCERATE KINASE"/>
    <property type="match status" value="1"/>
</dbReference>
<dbReference type="InterPro" id="IPR018193">
    <property type="entry name" value="Glyc_kinase_flavodox-like_fold"/>
</dbReference>
<protein>
    <submittedName>
        <fullName evidence="5">Glycerate kinase</fullName>
    </submittedName>
</protein>
<dbReference type="Pfam" id="PF02595">
    <property type="entry name" value="Gly_kinase"/>
    <property type="match status" value="1"/>
</dbReference>
<evidence type="ECO:0000256" key="3">
    <source>
        <dbReference type="ARBA" id="ARBA00022777"/>
    </source>
</evidence>
<gene>
    <name evidence="5" type="ORF">F3087_41925</name>
</gene>
<accession>A0A5N0DXL1</accession>
<dbReference type="Proteomes" id="UP000323876">
    <property type="component" value="Unassembled WGS sequence"/>
</dbReference>
<evidence type="ECO:0000313" key="5">
    <source>
        <dbReference type="EMBL" id="KAA8880301.1"/>
    </source>
</evidence>
<dbReference type="InterPro" id="IPR018197">
    <property type="entry name" value="Glycerate_kinase_RE-like"/>
</dbReference>
<evidence type="ECO:0000256" key="1">
    <source>
        <dbReference type="ARBA" id="ARBA00006284"/>
    </source>
</evidence>
<reference evidence="5 6" key="1">
    <citation type="submission" date="2019-09" db="EMBL/GenBank/DDBJ databases">
        <authorList>
            <person name="Wang X."/>
        </authorList>
    </citation>
    <scope>NUCLEOTIDE SEQUENCE [LARGE SCALE GENOMIC DNA]</scope>
    <source>
        <strain evidence="5 6">CICC 11023</strain>
    </source>
</reference>
<keyword evidence="6" id="KW-1185">Reference proteome</keyword>
<evidence type="ECO:0000313" key="6">
    <source>
        <dbReference type="Proteomes" id="UP000323876"/>
    </source>
</evidence>
<dbReference type="Gene3D" id="3.90.1510.10">
    <property type="entry name" value="Glycerate kinase, domain 2"/>
    <property type="match status" value="1"/>
</dbReference>
<dbReference type="NCBIfam" id="TIGR00045">
    <property type="entry name" value="glycerate kinase"/>
    <property type="match status" value="1"/>
</dbReference>
<dbReference type="RefSeq" id="WP_150407757.1">
    <property type="nucleotide sequence ID" value="NZ_VXLC01000036.1"/>
</dbReference>